<name>A0A9Q0MES8_BLOTA</name>
<protein>
    <submittedName>
        <fullName evidence="1">Uncharacterized protein</fullName>
    </submittedName>
</protein>
<comment type="caution">
    <text evidence="1">The sequence shown here is derived from an EMBL/GenBank/DDBJ whole genome shotgun (WGS) entry which is preliminary data.</text>
</comment>
<accession>A0A9Q0MES8</accession>
<feature type="non-terminal residue" evidence="1">
    <location>
        <position position="1"/>
    </location>
</feature>
<feature type="non-terminal residue" evidence="1">
    <location>
        <position position="51"/>
    </location>
</feature>
<evidence type="ECO:0000313" key="2">
    <source>
        <dbReference type="Proteomes" id="UP001142055"/>
    </source>
</evidence>
<dbReference type="Proteomes" id="UP001142055">
    <property type="component" value="Chromosome 1"/>
</dbReference>
<proteinExistence type="predicted"/>
<dbReference type="AlphaFoldDB" id="A0A9Q0MES8"/>
<dbReference type="EMBL" id="JAPWDV010000001">
    <property type="protein sequence ID" value="KAJ6224302.1"/>
    <property type="molecule type" value="Genomic_DNA"/>
</dbReference>
<sequence length="51" mass="5515">FALTTIQSATNSGDRYVQDVNLISVSTLTQNRGLATATYITLATHCADHEM</sequence>
<reference evidence="1" key="1">
    <citation type="submission" date="2022-12" db="EMBL/GenBank/DDBJ databases">
        <title>Genome assemblies of Blomia tropicalis.</title>
        <authorList>
            <person name="Cui Y."/>
        </authorList>
    </citation>
    <scope>NUCLEOTIDE SEQUENCE</scope>
    <source>
        <tissue evidence="1">Adult mites</tissue>
    </source>
</reference>
<evidence type="ECO:0000313" key="1">
    <source>
        <dbReference type="EMBL" id="KAJ6224302.1"/>
    </source>
</evidence>
<organism evidence="1 2">
    <name type="scientific">Blomia tropicalis</name>
    <name type="common">Mite</name>
    <dbReference type="NCBI Taxonomy" id="40697"/>
    <lineage>
        <taxon>Eukaryota</taxon>
        <taxon>Metazoa</taxon>
        <taxon>Ecdysozoa</taxon>
        <taxon>Arthropoda</taxon>
        <taxon>Chelicerata</taxon>
        <taxon>Arachnida</taxon>
        <taxon>Acari</taxon>
        <taxon>Acariformes</taxon>
        <taxon>Sarcoptiformes</taxon>
        <taxon>Astigmata</taxon>
        <taxon>Glycyphagoidea</taxon>
        <taxon>Echimyopodidae</taxon>
        <taxon>Blomia</taxon>
    </lineage>
</organism>
<gene>
    <name evidence="1" type="ORF">RDWZM_002847</name>
</gene>
<keyword evidence="2" id="KW-1185">Reference proteome</keyword>